<dbReference type="STRING" id="862908.BMS_1087"/>
<evidence type="ECO:0000313" key="8">
    <source>
        <dbReference type="Proteomes" id="UP000008963"/>
    </source>
</evidence>
<accession>E1WYC0</accession>
<evidence type="ECO:0000313" key="7">
    <source>
        <dbReference type="EMBL" id="CBW25968.1"/>
    </source>
</evidence>
<keyword evidence="2 5" id="KW-0812">Transmembrane</keyword>
<organism evidence="7 8">
    <name type="scientific">Halobacteriovorax marinus (strain ATCC BAA-682 / DSM 15412 / SJ)</name>
    <name type="common">Bacteriovorax marinus</name>
    <dbReference type="NCBI Taxonomy" id="862908"/>
    <lineage>
        <taxon>Bacteria</taxon>
        <taxon>Pseudomonadati</taxon>
        <taxon>Bdellovibrionota</taxon>
        <taxon>Bacteriovoracia</taxon>
        <taxon>Bacteriovoracales</taxon>
        <taxon>Halobacteriovoraceae</taxon>
        <taxon>Halobacteriovorax</taxon>
    </lineage>
</organism>
<dbReference type="HOGENOM" id="CLU_125979_0_0_7"/>
<dbReference type="PANTHER" id="PTHR21016:SF25">
    <property type="entry name" value="TM2 DOMAIN-CONTAINING PROTEIN DDB_G0277895-RELATED"/>
    <property type="match status" value="1"/>
</dbReference>
<evidence type="ECO:0000259" key="6">
    <source>
        <dbReference type="Pfam" id="PF05154"/>
    </source>
</evidence>
<dbReference type="EMBL" id="FQ312005">
    <property type="protein sequence ID" value="CBW25968.1"/>
    <property type="molecule type" value="Genomic_DNA"/>
</dbReference>
<dbReference type="KEGG" id="bmx:BMS_1087"/>
<comment type="subcellular location">
    <subcellularLocation>
        <location evidence="1">Membrane</location>
        <topology evidence="1">Multi-pass membrane protein</topology>
    </subcellularLocation>
</comment>
<feature type="transmembrane region" description="Helical" evidence="5">
    <location>
        <begin position="20"/>
        <end position="37"/>
    </location>
</feature>
<feature type="domain" description="TM2" evidence="6">
    <location>
        <begin position="81"/>
        <end position="127"/>
    </location>
</feature>
<evidence type="ECO:0000256" key="1">
    <source>
        <dbReference type="ARBA" id="ARBA00004141"/>
    </source>
</evidence>
<dbReference type="PATRIC" id="fig|862908.3.peg.1035"/>
<sequence>MPKTIIRNDERIIDNHSKLIGYLLWFFGFLGVHRFYYGKQISGTIWLFTGGLAGIGWIVDFFLIPSMDDETDIAYWDGDIQYNVAWVLLVLVGYLGFHRLYMGKIGTGILYLCTGGLFGIGIIYDFWTLNDQINEINVTRTKSHIG</sequence>
<feature type="domain" description="TM2" evidence="6">
    <location>
        <begin position="15"/>
        <end position="62"/>
    </location>
</feature>
<evidence type="ECO:0000256" key="5">
    <source>
        <dbReference type="SAM" id="Phobius"/>
    </source>
</evidence>
<feature type="transmembrane region" description="Helical" evidence="5">
    <location>
        <begin position="109"/>
        <end position="127"/>
    </location>
</feature>
<reference evidence="8" key="1">
    <citation type="journal article" date="2013" name="ISME J.">
        <title>A small predatory core genome in the divergent marine Bacteriovorax marinus SJ and the terrestrial Bdellovibrio bacteriovorus.</title>
        <authorList>
            <person name="Crossman L.C."/>
            <person name="Chen H."/>
            <person name="Cerdeno-Tarraga A.M."/>
            <person name="Brooks K."/>
            <person name="Quail M.A."/>
            <person name="Pineiro S.A."/>
            <person name="Hobley L."/>
            <person name="Sockett R.E."/>
            <person name="Bentley S.D."/>
            <person name="Parkhill J."/>
            <person name="Williams H.N."/>
            <person name="Stine O.C."/>
        </authorList>
    </citation>
    <scope>NUCLEOTIDE SEQUENCE [LARGE SCALE GENOMIC DNA]</scope>
    <source>
        <strain evidence="8">ATCC BAA-682 / DSM 15412 / SJ</strain>
    </source>
</reference>
<evidence type="ECO:0000256" key="2">
    <source>
        <dbReference type="ARBA" id="ARBA00022692"/>
    </source>
</evidence>
<evidence type="ECO:0000256" key="3">
    <source>
        <dbReference type="ARBA" id="ARBA00022989"/>
    </source>
</evidence>
<dbReference type="RefSeq" id="WP_014243752.1">
    <property type="nucleotide sequence ID" value="NC_016620.1"/>
</dbReference>
<dbReference type="Proteomes" id="UP000008963">
    <property type="component" value="Chromosome"/>
</dbReference>
<dbReference type="PANTHER" id="PTHR21016">
    <property type="entry name" value="BETA-AMYLOID BINDING PROTEIN-RELATED"/>
    <property type="match status" value="1"/>
</dbReference>
<keyword evidence="8" id="KW-1185">Reference proteome</keyword>
<keyword evidence="3 5" id="KW-1133">Transmembrane helix</keyword>
<proteinExistence type="predicted"/>
<evidence type="ECO:0000256" key="4">
    <source>
        <dbReference type="ARBA" id="ARBA00023136"/>
    </source>
</evidence>
<dbReference type="eggNOG" id="COG2314">
    <property type="taxonomic scope" value="Bacteria"/>
</dbReference>
<gene>
    <name evidence="7" type="ordered locus">BMS_1087</name>
</gene>
<dbReference type="InterPro" id="IPR007829">
    <property type="entry name" value="TM2"/>
</dbReference>
<feature type="transmembrane region" description="Helical" evidence="5">
    <location>
        <begin position="80"/>
        <end position="97"/>
    </location>
</feature>
<keyword evidence="4 5" id="KW-0472">Membrane</keyword>
<protein>
    <submittedName>
        <fullName evidence="7">Membrane protein</fullName>
    </submittedName>
</protein>
<feature type="transmembrane region" description="Helical" evidence="5">
    <location>
        <begin position="44"/>
        <end position="64"/>
    </location>
</feature>
<dbReference type="AlphaFoldDB" id="E1WYC0"/>
<dbReference type="Pfam" id="PF05154">
    <property type="entry name" value="TM2"/>
    <property type="match status" value="2"/>
</dbReference>
<dbReference type="GO" id="GO:0016020">
    <property type="term" value="C:membrane"/>
    <property type="evidence" value="ECO:0007669"/>
    <property type="project" value="UniProtKB-SubCell"/>
</dbReference>
<name>E1WYC0_HALMS</name>
<dbReference type="InterPro" id="IPR050932">
    <property type="entry name" value="TM2D1-3-like"/>
</dbReference>